<dbReference type="HOGENOM" id="CLU_465903_0_0_2"/>
<protein>
    <recommendedName>
        <fullName evidence="1">Calpain catalytic domain-containing protein</fullName>
    </recommendedName>
</protein>
<dbReference type="KEGG" id="mfo:Metfor_1489"/>
<dbReference type="InterPro" id="IPR038765">
    <property type="entry name" value="Papain-like_cys_pep_sf"/>
</dbReference>
<dbReference type="EMBL" id="CP003167">
    <property type="protein sequence ID" value="AGB02523.1"/>
    <property type="molecule type" value="Genomic_DNA"/>
</dbReference>
<keyword evidence="3" id="KW-1185">Reference proteome</keyword>
<dbReference type="GO" id="GO:0004198">
    <property type="term" value="F:calcium-dependent cysteine-type endopeptidase activity"/>
    <property type="evidence" value="ECO:0007669"/>
    <property type="project" value="InterPro"/>
</dbReference>
<dbReference type="InParanoid" id="L0HGR7"/>
<evidence type="ECO:0000313" key="2">
    <source>
        <dbReference type="EMBL" id="AGB02523.1"/>
    </source>
</evidence>
<accession>L0HGR7</accession>
<dbReference type="RefSeq" id="WP_015285486.1">
    <property type="nucleotide sequence ID" value="NC_019943.1"/>
</dbReference>
<evidence type="ECO:0000313" key="3">
    <source>
        <dbReference type="Proteomes" id="UP000010824"/>
    </source>
</evidence>
<reference evidence="2 3" key="2">
    <citation type="journal article" date="2014" name="Genome Announc.">
        <title>Complete Genome Sequence of Methanoregula formicica SMSPT, a Mesophilic Hydrogenotrophic Methanogen Isolated from a Methanogenic Upflow Anaerobic Sludge Blanket Reactor.</title>
        <authorList>
            <person name="Yamamoto K."/>
            <person name="Tamaki H."/>
            <person name="Cadillo-Quiroz H."/>
            <person name="Imachi H."/>
            <person name="Kyrpides N."/>
            <person name="Woyke T."/>
            <person name="Goodwin L."/>
            <person name="Zinder S.H."/>
            <person name="Kamagata Y."/>
            <person name="Liu W.T."/>
        </authorList>
    </citation>
    <scope>NUCLEOTIDE SEQUENCE [LARGE SCALE GENOMIC DNA]</scope>
    <source>
        <strain evidence="3">DSM 22288 / NBRC 105244 / SMSP</strain>
    </source>
</reference>
<proteinExistence type="predicted"/>
<evidence type="ECO:0000259" key="1">
    <source>
        <dbReference type="PROSITE" id="PS50203"/>
    </source>
</evidence>
<feature type="domain" description="Calpain catalytic" evidence="1">
    <location>
        <begin position="209"/>
        <end position="585"/>
    </location>
</feature>
<gene>
    <name evidence="2" type="ordered locus">Metfor_1489</name>
</gene>
<dbReference type="AlphaFoldDB" id="L0HGR7"/>
<dbReference type="Proteomes" id="UP000010824">
    <property type="component" value="Chromosome"/>
</dbReference>
<sequence length="585" mass="65446">MSGSIPAVEENSQEDCYFPGNGVCIVVSFRRIWDWFYELILFIIHLLWPVKSYGTTGARNPYSVYRAIHGDDPFTKNSEKNDSESKSSSVLAIPPKKARELLNNLGSGGSGLPYEKLFDPYYGSCLFTKKTIEEVKGFQHEKIFLKRERSSGIAALDDSDREKNSSGNNPIIEQLDGAPRFSGCVEDFRRWDPDNPADPDDPSALCADWLDPDTLDDDKKTVINYPDTVHPSFDDSIQGPVPDCYFLAALSTIAWFVFNYPQRAPAILAKNERTPITFADISLKLYSVSGKKIPPVSKATAVNTNYLLPKNQSDAFQGVQTRTGNASWLPYYEKAFLRYLETTGILTPGDPDKPDICRIQGGDPGETLRALLRRPNGKLNRYIMNSRLPNHNSNDPEAVWLRLNSVVAEKAPANPANQARRTQYPAVARTFGCSGPDITGDPNPSLYAATAKGVIYDNDLIVASHSYSLLGIMMDSNNQRYIILRNPFGENHGFEYGKQYNEDGTLKYHLYGDVGRQPVGQSGEKAIDYRLTFPSIVYNQTPYSIAPWISVNTTNGTVVMPNKGKFAIRLDDFVNYFQEFDYVLI</sequence>
<dbReference type="InterPro" id="IPR001300">
    <property type="entry name" value="Peptidase_C2_calpain_cat"/>
</dbReference>
<dbReference type="GO" id="GO:0006508">
    <property type="term" value="P:proteolysis"/>
    <property type="evidence" value="ECO:0007669"/>
    <property type="project" value="InterPro"/>
</dbReference>
<dbReference type="SUPFAM" id="SSF54001">
    <property type="entry name" value="Cysteine proteinases"/>
    <property type="match status" value="1"/>
</dbReference>
<organism evidence="2 3">
    <name type="scientific">Methanoregula formicica (strain DSM 22288 / NBRC 105244 / SMSP)</name>
    <dbReference type="NCBI Taxonomy" id="593750"/>
    <lineage>
        <taxon>Archaea</taxon>
        <taxon>Methanobacteriati</taxon>
        <taxon>Methanobacteriota</taxon>
        <taxon>Stenosarchaea group</taxon>
        <taxon>Methanomicrobia</taxon>
        <taxon>Methanomicrobiales</taxon>
        <taxon>Methanoregulaceae</taxon>
        <taxon>Methanoregula</taxon>
    </lineage>
</organism>
<dbReference type="PROSITE" id="PS50203">
    <property type="entry name" value="CALPAIN_CAT"/>
    <property type="match status" value="1"/>
</dbReference>
<name>L0HGR7_METFS</name>
<reference evidence="3" key="1">
    <citation type="submission" date="2011-12" db="EMBL/GenBank/DDBJ databases">
        <title>Complete sequence of Methanoregula formicicum SMSP.</title>
        <authorList>
            <person name="Lucas S."/>
            <person name="Han J."/>
            <person name="Lapidus A."/>
            <person name="Cheng J.-F."/>
            <person name="Goodwin L."/>
            <person name="Pitluck S."/>
            <person name="Peters L."/>
            <person name="Ovchinnikova G."/>
            <person name="Teshima H."/>
            <person name="Detter J.C."/>
            <person name="Han C."/>
            <person name="Tapia R."/>
            <person name="Land M."/>
            <person name="Hauser L."/>
            <person name="Kyrpides N."/>
            <person name="Ivanova N."/>
            <person name="Pagani I."/>
            <person name="Imachi H."/>
            <person name="Tamaki H."/>
            <person name="Sekiguchi Y."/>
            <person name="Kamagata Y."/>
            <person name="Cadillo-Quiroz H."/>
            <person name="Zinder S."/>
            <person name="Liu W.-T."/>
            <person name="Woyke T."/>
        </authorList>
    </citation>
    <scope>NUCLEOTIDE SEQUENCE [LARGE SCALE GENOMIC DNA]</scope>
    <source>
        <strain evidence="3">DSM 22288 / NBRC 105244 / SMSP</strain>
    </source>
</reference>
<dbReference type="GeneID" id="41401422"/>